<keyword evidence="2" id="KW-1185">Reference proteome</keyword>
<evidence type="ECO:0000313" key="1">
    <source>
        <dbReference type="EMBL" id="MDG0810766.1"/>
    </source>
</evidence>
<protein>
    <submittedName>
        <fullName evidence="1">Uncharacterized protein</fullName>
    </submittedName>
</protein>
<organism evidence="1 2">
    <name type="scientific">Cohnella rhizosphaerae</name>
    <dbReference type="NCBI Taxonomy" id="1457232"/>
    <lineage>
        <taxon>Bacteria</taxon>
        <taxon>Bacillati</taxon>
        <taxon>Bacillota</taxon>
        <taxon>Bacilli</taxon>
        <taxon>Bacillales</taxon>
        <taxon>Paenibacillaceae</taxon>
        <taxon>Cohnella</taxon>
    </lineage>
</organism>
<dbReference type="EMBL" id="JAPDIA010000003">
    <property type="protein sequence ID" value="MDG0810766.1"/>
    <property type="molecule type" value="Genomic_DNA"/>
</dbReference>
<name>A0A9X4KUZ2_9BACL</name>
<dbReference type="Proteomes" id="UP001153404">
    <property type="component" value="Unassembled WGS sequence"/>
</dbReference>
<reference evidence="1" key="1">
    <citation type="submission" date="2022-10" db="EMBL/GenBank/DDBJ databases">
        <title>Comparative genomic analysis of Cohnella hashimotonis sp. nov., isolated from the International Space Station.</title>
        <authorList>
            <person name="Simpson A."/>
            <person name="Venkateswaran K."/>
        </authorList>
    </citation>
    <scope>NUCLEOTIDE SEQUENCE</scope>
    <source>
        <strain evidence="1">DSM 28161</strain>
    </source>
</reference>
<evidence type="ECO:0000313" key="2">
    <source>
        <dbReference type="Proteomes" id="UP001153404"/>
    </source>
</evidence>
<dbReference type="RefSeq" id="WP_277532780.1">
    <property type="nucleotide sequence ID" value="NZ_JAPDIA010000003.1"/>
</dbReference>
<dbReference type="AlphaFoldDB" id="A0A9X4KUZ2"/>
<sequence>MRAVQIAADMIENEVYHPYNVEEQVEHNLQKADNALSLIKE</sequence>
<comment type="caution">
    <text evidence="1">The sequence shown here is derived from an EMBL/GenBank/DDBJ whole genome shotgun (WGS) entry which is preliminary data.</text>
</comment>
<gene>
    <name evidence="1" type="ORF">OMP40_16350</name>
</gene>
<accession>A0A9X4KUZ2</accession>
<proteinExistence type="predicted"/>